<dbReference type="SUPFAM" id="SSF53187">
    <property type="entry name" value="Zn-dependent exopeptidases"/>
    <property type="match status" value="1"/>
</dbReference>
<dbReference type="InterPro" id="IPR011650">
    <property type="entry name" value="Peptidase_M20_dimer"/>
</dbReference>
<dbReference type="PANTHER" id="PTHR42994:SF2">
    <property type="entry name" value="PEPTIDASE"/>
    <property type="match status" value="1"/>
</dbReference>
<dbReference type="GO" id="GO:0004180">
    <property type="term" value="F:carboxypeptidase activity"/>
    <property type="evidence" value="ECO:0007669"/>
    <property type="project" value="UniProtKB-KW"/>
</dbReference>
<feature type="binding site" evidence="7">
    <location>
        <position position="121"/>
    </location>
    <ligand>
        <name>Zn(2+)</name>
        <dbReference type="ChEBI" id="CHEBI:29105"/>
        <label>2</label>
    </ligand>
</feature>
<keyword evidence="9" id="KW-0121">Carboxypeptidase</keyword>
<evidence type="ECO:0000313" key="9">
    <source>
        <dbReference type="EMBL" id="QDT19493.1"/>
    </source>
</evidence>
<feature type="binding site" evidence="7">
    <location>
        <position position="121"/>
    </location>
    <ligand>
        <name>Zn(2+)</name>
        <dbReference type="ChEBI" id="CHEBI:29105"/>
        <label>1</label>
    </ligand>
</feature>
<feature type="binding site" evidence="7">
    <location>
        <position position="155"/>
    </location>
    <ligand>
        <name>Zn(2+)</name>
        <dbReference type="ChEBI" id="CHEBI:29105"/>
        <label>2</label>
    </ligand>
</feature>
<dbReference type="Gene3D" id="3.30.70.360">
    <property type="match status" value="1"/>
</dbReference>
<reference evidence="9 10" key="1">
    <citation type="submission" date="2019-02" db="EMBL/GenBank/DDBJ databases">
        <title>Deep-cultivation of Planctomycetes and their phenomic and genomic characterization uncovers novel biology.</title>
        <authorList>
            <person name="Wiegand S."/>
            <person name="Jogler M."/>
            <person name="Boedeker C."/>
            <person name="Pinto D."/>
            <person name="Vollmers J."/>
            <person name="Rivas-Marin E."/>
            <person name="Kohn T."/>
            <person name="Peeters S.H."/>
            <person name="Heuer A."/>
            <person name="Rast P."/>
            <person name="Oberbeckmann S."/>
            <person name="Bunk B."/>
            <person name="Jeske O."/>
            <person name="Meyerdierks A."/>
            <person name="Storesund J.E."/>
            <person name="Kallscheuer N."/>
            <person name="Luecker S."/>
            <person name="Lage O.M."/>
            <person name="Pohl T."/>
            <person name="Merkel B.J."/>
            <person name="Hornburger P."/>
            <person name="Mueller R.-W."/>
            <person name="Bruemmer F."/>
            <person name="Labrenz M."/>
            <person name="Spormann A.M."/>
            <person name="Op den Camp H."/>
            <person name="Overmann J."/>
            <person name="Amann R."/>
            <person name="Jetten M.S.M."/>
            <person name="Mascher T."/>
            <person name="Medema M.H."/>
            <person name="Devos D.P."/>
            <person name="Kaster A.-K."/>
            <person name="Ovreas L."/>
            <person name="Rohde M."/>
            <person name="Galperin M.Y."/>
            <person name="Jogler C."/>
        </authorList>
    </citation>
    <scope>NUCLEOTIDE SEQUENCE [LARGE SCALE GENOMIC DNA]</scope>
    <source>
        <strain evidence="9 10">HG66A1</strain>
    </source>
</reference>
<dbReference type="GO" id="GO:0046872">
    <property type="term" value="F:metal ion binding"/>
    <property type="evidence" value="ECO:0007669"/>
    <property type="project" value="UniProtKB-UniRule"/>
</dbReference>
<evidence type="ECO:0000256" key="4">
    <source>
        <dbReference type="ARBA" id="ARBA00022833"/>
    </source>
</evidence>
<name>A0A517PJD0_9PLAN</name>
<dbReference type="PANTHER" id="PTHR42994">
    <property type="entry name" value="PEPTIDASE T"/>
    <property type="match status" value="1"/>
</dbReference>
<dbReference type="Gene3D" id="3.40.630.10">
    <property type="entry name" value="Zn peptidases"/>
    <property type="match status" value="1"/>
</dbReference>
<proteinExistence type="inferred from homology"/>
<dbReference type="EC" id="3.4.17.11" evidence="9"/>
<dbReference type="Pfam" id="PF01546">
    <property type="entry name" value="Peptidase_M20"/>
    <property type="match status" value="1"/>
</dbReference>
<evidence type="ECO:0000256" key="2">
    <source>
        <dbReference type="ARBA" id="ARBA00022723"/>
    </source>
</evidence>
<evidence type="ECO:0000259" key="8">
    <source>
        <dbReference type="Pfam" id="PF07687"/>
    </source>
</evidence>
<keyword evidence="9" id="KW-0645">Protease</keyword>
<keyword evidence="3 9" id="KW-0378">Hydrolase</keyword>
<protein>
    <submittedName>
        <fullName evidence="9">Carboxypeptidase G2</fullName>
        <ecNumber evidence="9">3.4.17.11</ecNumber>
    </submittedName>
</protein>
<organism evidence="9 10">
    <name type="scientific">Gimesia chilikensis</name>
    <dbReference type="NCBI Taxonomy" id="2605989"/>
    <lineage>
        <taxon>Bacteria</taxon>
        <taxon>Pseudomonadati</taxon>
        <taxon>Planctomycetota</taxon>
        <taxon>Planctomycetia</taxon>
        <taxon>Planctomycetales</taxon>
        <taxon>Planctomycetaceae</taxon>
        <taxon>Gimesia</taxon>
    </lineage>
</organism>
<dbReference type="SUPFAM" id="SSF55031">
    <property type="entry name" value="Bacterial exopeptidase dimerisation domain"/>
    <property type="match status" value="1"/>
</dbReference>
<dbReference type="PIRSF" id="PIRSF001123">
    <property type="entry name" value="PepA_GA"/>
    <property type="match status" value="1"/>
</dbReference>
<comment type="cofactor">
    <cofactor evidence="1">
        <name>Zn(2+)</name>
        <dbReference type="ChEBI" id="CHEBI:29105"/>
    </cofactor>
</comment>
<dbReference type="GO" id="GO:0004177">
    <property type="term" value="F:aminopeptidase activity"/>
    <property type="evidence" value="ECO:0007669"/>
    <property type="project" value="UniProtKB-UniRule"/>
</dbReference>
<feature type="active site" description="Proton acceptor" evidence="6">
    <location>
        <position position="154"/>
    </location>
</feature>
<comment type="cofactor">
    <cofactor evidence="7">
        <name>a divalent metal cation</name>
        <dbReference type="ChEBI" id="CHEBI:60240"/>
    </cofactor>
    <text evidence="7">Binds 2 divalent metal cations per subunit.</text>
</comment>
<dbReference type="EMBL" id="CP036266">
    <property type="protein sequence ID" value="QDT19493.1"/>
    <property type="molecule type" value="Genomic_DNA"/>
</dbReference>
<gene>
    <name evidence="9" type="primary">cpg2</name>
    <name evidence="9" type="ORF">HG66A1_12580</name>
</gene>
<evidence type="ECO:0000256" key="6">
    <source>
        <dbReference type="PIRSR" id="PIRSR001123-1"/>
    </source>
</evidence>
<dbReference type="InterPro" id="IPR008007">
    <property type="entry name" value="Peptidase_M42"/>
</dbReference>
<dbReference type="InterPro" id="IPR002933">
    <property type="entry name" value="Peptidase_M20"/>
</dbReference>
<keyword evidence="2 7" id="KW-0479">Metal-binding</keyword>
<feature type="domain" description="Peptidase M20 dimerisation" evidence="8">
    <location>
        <begin position="192"/>
        <end position="295"/>
    </location>
</feature>
<accession>A0A517PJD0</accession>
<evidence type="ECO:0000256" key="1">
    <source>
        <dbReference type="ARBA" id="ARBA00001947"/>
    </source>
</evidence>
<dbReference type="AlphaFoldDB" id="A0A517PJD0"/>
<evidence type="ECO:0000313" key="10">
    <source>
        <dbReference type="Proteomes" id="UP000320421"/>
    </source>
</evidence>
<comment type="similarity">
    <text evidence="5">Belongs to the peptidase M42 family.</text>
</comment>
<feature type="binding site" evidence="7">
    <location>
        <position position="179"/>
    </location>
    <ligand>
        <name>Zn(2+)</name>
        <dbReference type="ChEBI" id="CHEBI:29105"/>
        <label>1</label>
    </ligand>
</feature>
<evidence type="ECO:0000256" key="7">
    <source>
        <dbReference type="PIRSR" id="PIRSR001123-2"/>
    </source>
</evidence>
<keyword evidence="10" id="KW-1185">Reference proteome</keyword>
<dbReference type="OrthoDB" id="9804934at2"/>
<sequence length="401" mass="42584">MSQPKNTTPKVNDKRALQLVTELMAIPGKSGEEGQIAAEIQRRLIAAGLPEKQITFDTAHKKSSIGGECGNMIVKLPGTVKGPRRLLMAHMDTVPLCVGAEPVKKGKLIHSKSPLTALGADDRGGCSVILNALITILEQDLPHPPLTFVWMVQEEIGLVGVRHLTTSKLGKPAMCFNWDGKLADMVCIGATGDSGMLIHINGLASHAGAHPELGVSAAVIAGRAIDDLATNGWHGLVVKGKDSGSSNIGVLSGGAATNVVMPELTIKAEARSHNPRFRERILKEFKKAFEKAAKSTKNSAGQKGRVSFESYLKYDSFRLSKDEPAVQTASQAIRKRGGTPDLTIGNGGLDANWMTAHGFPTVTLGCGQQDIHTTSETLMIDEYLKACQIGLDLATAAESDT</sequence>
<keyword evidence="4" id="KW-0862">Zinc</keyword>
<evidence type="ECO:0000256" key="3">
    <source>
        <dbReference type="ARBA" id="ARBA00022801"/>
    </source>
</evidence>
<dbReference type="Proteomes" id="UP000320421">
    <property type="component" value="Chromosome"/>
</dbReference>
<dbReference type="InterPro" id="IPR036264">
    <property type="entry name" value="Bact_exopeptidase_dim_dom"/>
</dbReference>
<dbReference type="RefSeq" id="WP_145181321.1">
    <property type="nucleotide sequence ID" value="NZ_CP036266.1"/>
</dbReference>
<dbReference type="Pfam" id="PF07687">
    <property type="entry name" value="M20_dimer"/>
    <property type="match status" value="1"/>
</dbReference>
<evidence type="ECO:0000256" key="5">
    <source>
        <dbReference type="PIRNR" id="PIRNR001123"/>
    </source>
</evidence>